<feature type="transmembrane region" description="Helical" evidence="1">
    <location>
        <begin position="21"/>
        <end position="40"/>
    </location>
</feature>
<proteinExistence type="predicted"/>
<evidence type="ECO:0000313" key="3">
    <source>
        <dbReference type="Proteomes" id="UP000320390"/>
    </source>
</evidence>
<accession>A0A518ELG4</accession>
<dbReference type="OrthoDB" id="581166at2"/>
<evidence type="ECO:0000256" key="1">
    <source>
        <dbReference type="SAM" id="Phobius"/>
    </source>
</evidence>
<name>A0A518ELG4_9BACT</name>
<keyword evidence="3" id="KW-1185">Reference proteome</keyword>
<dbReference type="AlphaFoldDB" id="A0A518ELG4"/>
<protein>
    <submittedName>
        <fullName evidence="2">Uncharacterized protein</fullName>
    </submittedName>
</protein>
<keyword evidence="1" id="KW-1133">Transmembrane helix</keyword>
<keyword evidence="1" id="KW-0812">Transmembrane</keyword>
<gene>
    <name evidence="2" type="ORF">Poly30_04310</name>
</gene>
<keyword evidence="1" id="KW-0472">Membrane</keyword>
<dbReference type="RefSeq" id="WP_145194368.1">
    <property type="nucleotide sequence ID" value="NZ_CP036434.1"/>
</dbReference>
<reference evidence="2 3" key="1">
    <citation type="submission" date="2019-02" db="EMBL/GenBank/DDBJ databases">
        <title>Deep-cultivation of Planctomycetes and their phenomic and genomic characterization uncovers novel biology.</title>
        <authorList>
            <person name="Wiegand S."/>
            <person name="Jogler M."/>
            <person name="Boedeker C."/>
            <person name="Pinto D."/>
            <person name="Vollmers J."/>
            <person name="Rivas-Marin E."/>
            <person name="Kohn T."/>
            <person name="Peeters S.H."/>
            <person name="Heuer A."/>
            <person name="Rast P."/>
            <person name="Oberbeckmann S."/>
            <person name="Bunk B."/>
            <person name="Jeske O."/>
            <person name="Meyerdierks A."/>
            <person name="Storesund J.E."/>
            <person name="Kallscheuer N."/>
            <person name="Luecker S."/>
            <person name="Lage O.M."/>
            <person name="Pohl T."/>
            <person name="Merkel B.J."/>
            <person name="Hornburger P."/>
            <person name="Mueller R.-W."/>
            <person name="Bruemmer F."/>
            <person name="Labrenz M."/>
            <person name="Spormann A.M."/>
            <person name="Op den Camp H."/>
            <person name="Overmann J."/>
            <person name="Amann R."/>
            <person name="Jetten M.S.M."/>
            <person name="Mascher T."/>
            <person name="Medema M.H."/>
            <person name="Devos D.P."/>
            <person name="Kaster A.-K."/>
            <person name="Ovreas L."/>
            <person name="Rohde M."/>
            <person name="Galperin M.Y."/>
            <person name="Jogler C."/>
        </authorList>
    </citation>
    <scope>NUCLEOTIDE SEQUENCE [LARGE SCALE GENOMIC DNA]</scope>
    <source>
        <strain evidence="2 3">Poly30</strain>
    </source>
</reference>
<dbReference type="Proteomes" id="UP000320390">
    <property type="component" value="Chromosome"/>
</dbReference>
<organism evidence="2 3">
    <name type="scientific">Saltatorellus ferox</name>
    <dbReference type="NCBI Taxonomy" id="2528018"/>
    <lineage>
        <taxon>Bacteria</taxon>
        <taxon>Pseudomonadati</taxon>
        <taxon>Planctomycetota</taxon>
        <taxon>Planctomycetia</taxon>
        <taxon>Planctomycetia incertae sedis</taxon>
        <taxon>Saltatorellus</taxon>
    </lineage>
</organism>
<dbReference type="EMBL" id="CP036434">
    <property type="protein sequence ID" value="QDV04936.1"/>
    <property type="molecule type" value="Genomic_DNA"/>
</dbReference>
<evidence type="ECO:0000313" key="2">
    <source>
        <dbReference type="EMBL" id="QDV04936.1"/>
    </source>
</evidence>
<sequence>MSQPHERLADEREHESSGGKVALMLALAVALVFGVNAWAIRRSPASERTYDGLMVATKWELASEGAPAGGVIIVGDSGGNFGVNAAVLGSELGVPAVNLCTYGRFLMTGARWLLDRSVETAEAPPGLVLVIVGSQTLVKVSDGFTFAQVPVSLSTAAAGSARLDAAYLAEFAVSRAFPLFTQSVTFAALIRGKAQVVEPAKMPIAADGTASFLASNPDGIPSNVEKKVLPEIRAFQGPIPRISDRAAIERMIQDADSRGYDLVFVDGPIWEGLVDHPEQVELMRQFHDYIDAICATSERAWHLPGPQQTFVKEDMENPFHLMPPAARRFTSELGRRLKALGLPRSI</sequence>